<name>A0ABT8ME80_9EURY</name>
<gene>
    <name evidence="2" type="ORF">FGU65_15460</name>
</gene>
<sequence length="325" mass="37719">AKCTDLDYINFLTASSNYFTCTEAERCQPADSSSPAHDAFTRLLQRQPSDTEALWNEVTDCVCRDSGYLVVDDTTLDKPYAKKMDLVYYHWSGKHHRAVPGITLVTLLWTDGGTLIPVDFRIYDPDRDGKTKNDHFLDMLQIAKERGFQPEYVLFDSWYSSIENLKAIRRHEWHWLTRLKKNRLVNPDKTGNVQVHTIEIPPEGLIVHLKAYGFVKVFRKEDPEGNEDFWATDILGLKEARREELAKSAWKIEIFHRGVKQFCGVEKCQARKAQSQRTHVLMAVRAFVRLEINRIKTGVSWFEAKAQIHREAIKTYIRNPRYALG</sequence>
<accession>A0ABT8ME80</accession>
<organism evidence="2 3">
    <name type="scientific">Methanoculleus frigidifontis</name>
    <dbReference type="NCBI Taxonomy" id="2584085"/>
    <lineage>
        <taxon>Archaea</taxon>
        <taxon>Methanobacteriati</taxon>
        <taxon>Methanobacteriota</taxon>
        <taxon>Stenosarchaea group</taxon>
        <taxon>Methanomicrobia</taxon>
        <taxon>Methanomicrobiales</taxon>
        <taxon>Methanomicrobiaceae</taxon>
        <taxon>Methanoculleus</taxon>
    </lineage>
</organism>
<dbReference type="EMBL" id="VCYH01000030">
    <property type="protein sequence ID" value="MDN7026252.1"/>
    <property type="molecule type" value="Genomic_DNA"/>
</dbReference>
<keyword evidence="3" id="KW-1185">Reference proteome</keyword>
<evidence type="ECO:0000259" key="1">
    <source>
        <dbReference type="Pfam" id="PF01609"/>
    </source>
</evidence>
<reference evidence="2" key="1">
    <citation type="submission" date="2019-05" db="EMBL/GenBank/DDBJ databases">
        <title>Methanoculleus sp. FWC-SCC1, a methanogenic archaeon isolated from deep marine cold seep.</title>
        <authorList>
            <person name="Chen Y.-W."/>
            <person name="Chen S.-C."/>
            <person name="Teng N.-H."/>
            <person name="Lai M.-C."/>
        </authorList>
    </citation>
    <scope>NUCLEOTIDE SEQUENCE</scope>
    <source>
        <strain evidence="2">FWC-SCC1</strain>
    </source>
</reference>
<feature type="non-terminal residue" evidence="2">
    <location>
        <position position="1"/>
    </location>
</feature>
<dbReference type="Proteomes" id="UP001168338">
    <property type="component" value="Unassembled WGS sequence"/>
</dbReference>
<dbReference type="SUPFAM" id="SSF53098">
    <property type="entry name" value="Ribonuclease H-like"/>
    <property type="match status" value="1"/>
</dbReference>
<dbReference type="InterPro" id="IPR012337">
    <property type="entry name" value="RNaseH-like_sf"/>
</dbReference>
<dbReference type="RefSeq" id="WP_301665464.1">
    <property type="nucleotide sequence ID" value="NZ_VCYH01000030.1"/>
</dbReference>
<protein>
    <submittedName>
        <fullName evidence="2">Transposase</fullName>
    </submittedName>
</protein>
<proteinExistence type="predicted"/>
<comment type="caution">
    <text evidence="2">The sequence shown here is derived from an EMBL/GenBank/DDBJ whole genome shotgun (WGS) entry which is preliminary data.</text>
</comment>
<dbReference type="InterPro" id="IPR002559">
    <property type="entry name" value="Transposase_11"/>
</dbReference>
<dbReference type="Pfam" id="PF01609">
    <property type="entry name" value="DDE_Tnp_1"/>
    <property type="match status" value="1"/>
</dbReference>
<feature type="domain" description="Transposase IS4-like" evidence="1">
    <location>
        <begin position="69"/>
        <end position="286"/>
    </location>
</feature>
<evidence type="ECO:0000313" key="3">
    <source>
        <dbReference type="Proteomes" id="UP001168338"/>
    </source>
</evidence>
<evidence type="ECO:0000313" key="2">
    <source>
        <dbReference type="EMBL" id="MDN7026252.1"/>
    </source>
</evidence>